<dbReference type="VEuPathDB" id="MicrosporidiaDB:TUBRATIS_31050"/>
<keyword evidence="3" id="KW-1185">Reference proteome</keyword>
<dbReference type="Proteomes" id="UP000282876">
    <property type="component" value="Unassembled WGS sequence"/>
</dbReference>
<proteinExistence type="predicted"/>
<dbReference type="AlphaFoldDB" id="A0A437AH38"/>
<sequence>MHQNEETKNISAIAEKEAKSILNELNLQEEKLIEIQKIGGEGKGLLFINHKLIESAKKGIGAKVLVCTVLVIFIIFIGLFIKIKYY</sequence>
<organism evidence="2 3">
    <name type="scientific">Tubulinosema ratisbonensis</name>
    <dbReference type="NCBI Taxonomy" id="291195"/>
    <lineage>
        <taxon>Eukaryota</taxon>
        <taxon>Fungi</taxon>
        <taxon>Fungi incertae sedis</taxon>
        <taxon>Microsporidia</taxon>
        <taxon>Tubulinosematoidea</taxon>
        <taxon>Tubulinosematidae</taxon>
        <taxon>Tubulinosema</taxon>
    </lineage>
</organism>
<feature type="transmembrane region" description="Helical" evidence="1">
    <location>
        <begin position="60"/>
        <end position="81"/>
    </location>
</feature>
<evidence type="ECO:0000313" key="3">
    <source>
        <dbReference type="Proteomes" id="UP000282876"/>
    </source>
</evidence>
<comment type="caution">
    <text evidence="2">The sequence shown here is derived from an EMBL/GenBank/DDBJ whole genome shotgun (WGS) entry which is preliminary data.</text>
</comment>
<name>A0A437AH38_9MICR</name>
<keyword evidence="1" id="KW-0812">Transmembrane</keyword>
<keyword evidence="1" id="KW-1133">Transmembrane helix</keyword>
<protein>
    <submittedName>
        <fullName evidence="2">Uncharacterized protein</fullName>
    </submittedName>
</protein>
<dbReference type="EMBL" id="RCSS01000945">
    <property type="protein sequence ID" value="RVD90465.1"/>
    <property type="molecule type" value="Genomic_DNA"/>
</dbReference>
<accession>A0A437AH38</accession>
<gene>
    <name evidence="2" type="ORF">TUBRATIS_31050</name>
</gene>
<evidence type="ECO:0000313" key="2">
    <source>
        <dbReference type="EMBL" id="RVD90465.1"/>
    </source>
</evidence>
<keyword evidence="1" id="KW-0472">Membrane</keyword>
<evidence type="ECO:0000256" key="1">
    <source>
        <dbReference type="SAM" id="Phobius"/>
    </source>
</evidence>
<reference evidence="2 3" key="1">
    <citation type="submission" date="2018-10" db="EMBL/GenBank/DDBJ databases">
        <title>Draft genome sequence of the microsporidian Tubulinosema ratisbonensis.</title>
        <authorList>
            <person name="Polonais V."/>
            <person name="Peyretaillade E."/>
            <person name="Niehus S."/>
            <person name="Wawrzyniak I."/>
            <person name="Franchet A."/>
            <person name="Gaspin C."/>
            <person name="Reichstadt M."/>
            <person name="Belser C."/>
            <person name="Labadie K."/>
            <person name="Delbac F."/>
            <person name="Ferrandon D."/>
        </authorList>
    </citation>
    <scope>NUCLEOTIDE SEQUENCE [LARGE SCALE GENOMIC DNA]</scope>
    <source>
        <strain evidence="2 3">Franzen</strain>
    </source>
</reference>